<reference evidence="2" key="1">
    <citation type="submission" date="2020-02" db="EMBL/GenBank/DDBJ databases">
        <authorList>
            <person name="Meier V. D."/>
        </authorList>
    </citation>
    <scope>NUCLEOTIDE SEQUENCE</scope>
    <source>
        <strain evidence="2">AVDCRST_MAG42</strain>
    </source>
</reference>
<proteinExistence type="predicted"/>
<feature type="chain" id="PRO_5026709544" description="Peptidase C51 domain-containing protein" evidence="1">
    <location>
        <begin position="24"/>
        <end position="187"/>
    </location>
</feature>
<accession>A0A6J4I0G0</accession>
<dbReference type="EMBL" id="CADCTA010000058">
    <property type="protein sequence ID" value="CAA9236946.1"/>
    <property type="molecule type" value="Genomic_DNA"/>
</dbReference>
<feature type="signal peptide" evidence="1">
    <location>
        <begin position="1"/>
        <end position="23"/>
    </location>
</feature>
<sequence>MQRLLLLALLCVCGLGLSTTAVRAEGLVRSKSHFYYKSGSGKVAGASIVRRYYKGPTVHASATVDPRLDPRLRRAATFAQERAHARTKARCWRYVKQALVAAGAVDSYPTSNYGAQAGNELVSKYGFTKLPIRDPYAAPVGAVIVYGKGAGGAGHVEIRTKDGFVSDYYSKNKCFYPLIAVYGKFSS</sequence>
<name>A0A6J4I0G0_9BACT</name>
<evidence type="ECO:0008006" key="3">
    <source>
        <dbReference type="Google" id="ProtNLM"/>
    </source>
</evidence>
<dbReference type="AlphaFoldDB" id="A0A6J4I0G0"/>
<evidence type="ECO:0000256" key="1">
    <source>
        <dbReference type="SAM" id="SignalP"/>
    </source>
</evidence>
<keyword evidence="1" id="KW-0732">Signal</keyword>
<protein>
    <recommendedName>
        <fullName evidence="3">Peptidase C51 domain-containing protein</fullName>
    </recommendedName>
</protein>
<dbReference type="Gene3D" id="3.90.1720.10">
    <property type="entry name" value="endopeptidase domain like (from Nostoc punctiforme)"/>
    <property type="match status" value="1"/>
</dbReference>
<gene>
    <name evidence="2" type="ORF">AVDCRST_MAG42-1469</name>
</gene>
<organism evidence="2">
    <name type="scientific">uncultured Chthoniobacterales bacterium</name>
    <dbReference type="NCBI Taxonomy" id="1836801"/>
    <lineage>
        <taxon>Bacteria</taxon>
        <taxon>Pseudomonadati</taxon>
        <taxon>Verrucomicrobiota</taxon>
        <taxon>Spartobacteria</taxon>
        <taxon>Chthoniobacterales</taxon>
        <taxon>environmental samples</taxon>
    </lineage>
</organism>
<evidence type="ECO:0000313" key="2">
    <source>
        <dbReference type="EMBL" id="CAA9236946.1"/>
    </source>
</evidence>